<dbReference type="AlphaFoldDB" id="A0A0F9T5R2"/>
<dbReference type="EMBL" id="LAZR01000407">
    <property type="protein sequence ID" value="KKN70257.1"/>
    <property type="molecule type" value="Genomic_DNA"/>
</dbReference>
<comment type="caution">
    <text evidence="1">The sequence shown here is derived from an EMBL/GenBank/DDBJ whole genome shotgun (WGS) entry which is preliminary data.</text>
</comment>
<name>A0A0F9T5R2_9ZZZZ</name>
<accession>A0A0F9T5R2</accession>
<gene>
    <name evidence="1" type="ORF">LCGC14_0432820</name>
</gene>
<evidence type="ECO:0000313" key="1">
    <source>
        <dbReference type="EMBL" id="KKN70257.1"/>
    </source>
</evidence>
<organism evidence="1">
    <name type="scientific">marine sediment metagenome</name>
    <dbReference type="NCBI Taxonomy" id="412755"/>
    <lineage>
        <taxon>unclassified sequences</taxon>
        <taxon>metagenomes</taxon>
        <taxon>ecological metagenomes</taxon>
    </lineage>
</organism>
<reference evidence="1" key="1">
    <citation type="journal article" date="2015" name="Nature">
        <title>Complex archaea that bridge the gap between prokaryotes and eukaryotes.</title>
        <authorList>
            <person name="Spang A."/>
            <person name="Saw J.H."/>
            <person name="Jorgensen S.L."/>
            <person name="Zaremba-Niedzwiedzka K."/>
            <person name="Martijn J."/>
            <person name="Lind A.E."/>
            <person name="van Eijk R."/>
            <person name="Schleper C."/>
            <person name="Guy L."/>
            <person name="Ettema T.J."/>
        </authorList>
    </citation>
    <scope>NUCLEOTIDE SEQUENCE</scope>
</reference>
<protein>
    <submittedName>
        <fullName evidence="1">Uncharacterized protein</fullName>
    </submittedName>
</protein>
<sequence>MMVSKVSIISNVFILLGKPPVSDVSNFNTGNPIHAAASTWYDVLIGDFFSGPQPWRFAVTTQTLRKLTESAPPDDWENVFQLPTDPAYKMLVKVYSDSNYLIYEDKIYSNQSTLKIDYVFQPDASTFPSYFEIAVIYKLAASIGLLITQQKGIVAIWAAESKLQEKKARYIDSKVNPNGVLKAGEIYRAHFADNIRNG</sequence>
<proteinExistence type="predicted"/>